<sequence length="102" mass="10923">MSPYTIEQSNADASAYYSAIAEKHGHPRPDATPSWWDVDAEEQEAHRADCLDGCGFCEVGRTFGICTQCGAPTDGNLEWDGGCCGTLAPFHAAIDTLAELRA</sequence>
<proteinExistence type="predicted"/>
<accession>A0A7W7BQP8</accession>
<dbReference type="RefSeq" id="WP_184217218.1">
    <property type="nucleotide sequence ID" value="NZ_JACHMD010000001.1"/>
</dbReference>
<protein>
    <submittedName>
        <fullName evidence="1">Uncharacterized protein</fullName>
    </submittedName>
</protein>
<reference evidence="1 2" key="1">
    <citation type="submission" date="2020-08" db="EMBL/GenBank/DDBJ databases">
        <title>Sequencing the genomes of 1000 actinobacteria strains.</title>
        <authorList>
            <person name="Klenk H.-P."/>
        </authorList>
    </citation>
    <scope>NUCLEOTIDE SEQUENCE [LARGE SCALE GENOMIC DNA]</scope>
    <source>
        <strain evidence="1 2">DSM 24947</strain>
    </source>
</reference>
<evidence type="ECO:0000313" key="1">
    <source>
        <dbReference type="EMBL" id="MBB4667067.1"/>
    </source>
</evidence>
<name>A0A7W7BQP8_9MICO</name>
<evidence type="ECO:0000313" key="2">
    <source>
        <dbReference type="Proteomes" id="UP000573729"/>
    </source>
</evidence>
<gene>
    <name evidence="1" type="ORF">BKA24_001776</name>
</gene>
<dbReference type="EMBL" id="JACHMD010000001">
    <property type="protein sequence ID" value="MBB4667067.1"/>
    <property type="molecule type" value="Genomic_DNA"/>
</dbReference>
<comment type="caution">
    <text evidence="1">The sequence shown here is derived from an EMBL/GenBank/DDBJ whole genome shotgun (WGS) entry which is preliminary data.</text>
</comment>
<dbReference type="AlphaFoldDB" id="A0A7W7BQP8"/>
<organism evidence="1 2">
    <name type="scientific">Microbacterium marinum</name>
    <dbReference type="NCBI Taxonomy" id="421115"/>
    <lineage>
        <taxon>Bacteria</taxon>
        <taxon>Bacillati</taxon>
        <taxon>Actinomycetota</taxon>
        <taxon>Actinomycetes</taxon>
        <taxon>Micrococcales</taxon>
        <taxon>Microbacteriaceae</taxon>
        <taxon>Microbacterium</taxon>
    </lineage>
</organism>
<dbReference type="Proteomes" id="UP000573729">
    <property type="component" value="Unassembled WGS sequence"/>
</dbReference>
<keyword evidence="2" id="KW-1185">Reference proteome</keyword>